<dbReference type="EMBL" id="JANUHA010000025">
    <property type="protein sequence ID" value="MCS0599235.1"/>
    <property type="molecule type" value="Genomic_DNA"/>
</dbReference>
<evidence type="ECO:0000313" key="5">
    <source>
        <dbReference type="EMBL" id="MCS0599235.1"/>
    </source>
</evidence>
<evidence type="ECO:0000256" key="1">
    <source>
        <dbReference type="ARBA" id="ARBA00009175"/>
    </source>
</evidence>
<keyword evidence="2" id="KW-0479">Metal-binding</keyword>
<dbReference type="PIRSF" id="PIRSF004846">
    <property type="entry name" value="ModA"/>
    <property type="match status" value="1"/>
</dbReference>
<evidence type="ECO:0000313" key="6">
    <source>
        <dbReference type="Proteomes" id="UP001206572"/>
    </source>
</evidence>
<sequence>MKQWCMLAAGLAICFGAWAGEVQVAVAANFAAPMEKLAPMFARETGHKAVLSFGSTGKFYAQIRHGAPFEVLLAADDETPARLEREGRGGSRFTYAVGRLALWSRQAGFVDAQGEVLKRGRFDRLAIADPRLAPYGAAAIETVRKLGLLEALRPKFVQGENIAQAWQFAATGNAALGFVALSQVYAGGKLKEGSAWIVPASMHAPIRQDAILLDKGKDNAAASALMRYLQGSKARAVIRSFGYET</sequence>
<keyword evidence="3 4" id="KW-0732">Signal</keyword>
<dbReference type="NCBIfam" id="TIGR01256">
    <property type="entry name" value="modA"/>
    <property type="match status" value="1"/>
</dbReference>
<protein>
    <submittedName>
        <fullName evidence="5">Molybdate ABC transporter substrate-binding protein</fullName>
    </submittedName>
</protein>
<dbReference type="InterPro" id="IPR050682">
    <property type="entry name" value="ModA/WtpA"/>
</dbReference>
<evidence type="ECO:0000256" key="4">
    <source>
        <dbReference type="SAM" id="SignalP"/>
    </source>
</evidence>
<keyword evidence="6" id="KW-1185">Reference proteome</keyword>
<comment type="similarity">
    <text evidence="1">Belongs to the bacterial solute-binding protein ModA family.</text>
</comment>
<gene>
    <name evidence="5" type="primary">modA</name>
    <name evidence="5" type="ORF">NX780_23075</name>
</gene>
<evidence type="ECO:0000256" key="3">
    <source>
        <dbReference type="ARBA" id="ARBA00022729"/>
    </source>
</evidence>
<feature type="chain" id="PRO_5045878299" evidence="4">
    <location>
        <begin position="20"/>
        <end position="245"/>
    </location>
</feature>
<name>A0ABT2ATG7_9BURK</name>
<organism evidence="5 6">
    <name type="scientific">Massilia agri</name>
    <dbReference type="NCBI Taxonomy" id="1886785"/>
    <lineage>
        <taxon>Bacteria</taxon>
        <taxon>Pseudomonadati</taxon>
        <taxon>Pseudomonadota</taxon>
        <taxon>Betaproteobacteria</taxon>
        <taxon>Burkholderiales</taxon>
        <taxon>Oxalobacteraceae</taxon>
        <taxon>Telluria group</taxon>
        <taxon>Massilia</taxon>
    </lineage>
</organism>
<dbReference type="Pfam" id="PF13531">
    <property type="entry name" value="SBP_bac_11"/>
    <property type="match status" value="1"/>
</dbReference>
<proteinExistence type="inferred from homology"/>
<dbReference type="PANTHER" id="PTHR30632">
    <property type="entry name" value="MOLYBDATE-BINDING PERIPLASMIC PROTEIN"/>
    <property type="match status" value="1"/>
</dbReference>
<dbReference type="InterPro" id="IPR044084">
    <property type="entry name" value="AvModA-like_subst-bd"/>
</dbReference>
<comment type="caution">
    <text evidence="5">The sequence shown here is derived from an EMBL/GenBank/DDBJ whole genome shotgun (WGS) entry which is preliminary data.</text>
</comment>
<dbReference type="RefSeq" id="WP_258830237.1">
    <property type="nucleotide sequence ID" value="NZ_JANUHA010000025.1"/>
</dbReference>
<feature type="signal peptide" evidence="4">
    <location>
        <begin position="1"/>
        <end position="19"/>
    </location>
</feature>
<dbReference type="SUPFAM" id="SSF53850">
    <property type="entry name" value="Periplasmic binding protein-like II"/>
    <property type="match status" value="1"/>
</dbReference>
<accession>A0ABT2ATG7</accession>
<reference evidence="5 6" key="1">
    <citation type="submission" date="2022-08" db="EMBL/GenBank/DDBJ databases">
        <title>Reclassification of Massilia species as members of the genera Telluria, Duganella, Pseudoduganella, Mokoshia gen. nov. and Zemynaea gen. nov. using orthogonal and non-orthogonal genome-based approaches.</title>
        <authorList>
            <person name="Bowman J.P."/>
        </authorList>
    </citation>
    <scope>NUCLEOTIDE SEQUENCE [LARGE SCALE GENOMIC DNA]</scope>
    <source>
        <strain evidence="5 6">JCM 31661</strain>
    </source>
</reference>
<dbReference type="InterPro" id="IPR005950">
    <property type="entry name" value="ModA"/>
</dbReference>
<dbReference type="Gene3D" id="3.40.190.10">
    <property type="entry name" value="Periplasmic binding protein-like II"/>
    <property type="match status" value="2"/>
</dbReference>
<evidence type="ECO:0000256" key="2">
    <source>
        <dbReference type="ARBA" id="ARBA00022723"/>
    </source>
</evidence>
<dbReference type="Proteomes" id="UP001206572">
    <property type="component" value="Unassembled WGS sequence"/>
</dbReference>
<dbReference type="CDD" id="cd13539">
    <property type="entry name" value="PBP2_AvModA"/>
    <property type="match status" value="1"/>
</dbReference>
<dbReference type="PANTHER" id="PTHR30632:SF14">
    <property type="entry name" value="TUNGSTATE_MOLYBDATE_CHROMATE-BINDING PROTEIN MODA"/>
    <property type="match status" value="1"/>
</dbReference>